<dbReference type="Proteomes" id="UP000595692">
    <property type="component" value="Segment"/>
</dbReference>
<name>A0A7T8EQK9_9CAUD</name>
<protein>
    <submittedName>
        <fullName evidence="1">Uncharacterized protein</fullName>
    </submittedName>
</protein>
<proteinExistence type="predicted"/>
<sequence length="63" mass="6385">MASITAATSVQIQSLLGATRKSALTIQKLGQGKYVGTDINAQLATAIDAELLALKTALVAITG</sequence>
<reference evidence="1 2" key="1">
    <citation type="submission" date="2020-11" db="EMBL/GenBank/DDBJ databases">
        <authorList>
            <person name="Joergensen J.B."/>
            <person name="Djurhuus A.M."/>
            <person name="Carstens A.B."/>
            <person name="Kot W."/>
            <person name="Neve H."/>
            <person name="Morris C.E."/>
            <person name="Hansen L.H."/>
        </authorList>
    </citation>
    <scope>NUCLEOTIDE SEQUENCE [LARGE SCALE GENOMIC DNA]</scope>
</reference>
<dbReference type="EMBL" id="MW286266">
    <property type="protein sequence ID" value="QQO90815.1"/>
    <property type="molecule type" value="Genomic_DNA"/>
</dbReference>
<evidence type="ECO:0000313" key="2">
    <source>
        <dbReference type="Proteomes" id="UP000595692"/>
    </source>
</evidence>
<evidence type="ECO:0000313" key="1">
    <source>
        <dbReference type="EMBL" id="QQO90815.1"/>
    </source>
</evidence>
<accession>A0A7T8EQK9</accession>
<organism evidence="1 2">
    <name type="scientific">Pseudomonas phage Bertil</name>
    <dbReference type="NCBI Taxonomy" id="2801385"/>
    <lineage>
        <taxon>Viruses</taxon>
        <taxon>Duplodnaviria</taxon>
        <taxon>Heunggongvirae</taxon>
        <taxon>Uroviricota</taxon>
        <taxon>Caudoviricetes</taxon>
        <taxon>Autographivirales</taxon>
        <taxon>Autoscriptoviridae</taxon>
        <taxon>Bertilvirus</taxon>
        <taxon>Bertilvirus bertil</taxon>
    </lineage>
</organism>
<keyword evidence="2" id="KW-1185">Reference proteome</keyword>